<dbReference type="InterPro" id="IPR001789">
    <property type="entry name" value="Sig_transdc_resp-reg_receiver"/>
</dbReference>
<dbReference type="InterPro" id="IPR003594">
    <property type="entry name" value="HATPase_dom"/>
</dbReference>
<dbReference type="CDD" id="cd00082">
    <property type="entry name" value="HisKA"/>
    <property type="match status" value="1"/>
</dbReference>
<feature type="transmembrane region" description="Helical" evidence="6">
    <location>
        <begin position="167"/>
        <end position="185"/>
    </location>
</feature>
<keyword evidence="3 5" id="KW-0597">Phosphoprotein</keyword>
<dbReference type="Gene3D" id="3.30.565.10">
    <property type="entry name" value="Histidine kinase-like ATPase, C-terminal domain"/>
    <property type="match status" value="1"/>
</dbReference>
<dbReference type="InterPro" id="IPR011006">
    <property type="entry name" value="CheY-like_superfamily"/>
</dbReference>
<feature type="transmembrane region" description="Helical" evidence="6">
    <location>
        <begin position="93"/>
        <end position="113"/>
    </location>
</feature>
<reference evidence="9 10" key="1">
    <citation type="submission" date="2021-04" db="EMBL/GenBank/DDBJ databases">
        <title>Genomics, taxonomy and metabolism of representatives of sulfur bacteria of the genus Thiothrix: Thiothrix fructosivorans QT, Thiothrix unzii A1T and three new species, Thiothrix subterranea sp. nov., Thiothrix litoralis sp. nov. and 'Candidatus Thiothrix anitrata' sp. nov.</title>
        <authorList>
            <person name="Ravin N.V."/>
            <person name="Smolyakov D."/>
            <person name="Rudenko T.S."/>
            <person name="Mardanov A.V."/>
            <person name="Beletsky A.V."/>
            <person name="Markov N.D."/>
            <person name="Fomenkov A.I."/>
            <person name="Roberts R.J."/>
            <person name="Karnachuk O.V."/>
            <person name="Novikov A."/>
            <person name="Grabovich M.Y."/>
        </authorList>
    </citation>
    <scope>NUCLEOTIDE SEQUENCE [LARGE SCALE GENOMIC DNA]</scope>
    <source>
        <strain evidence="9 10">AS</strain>
    </source>
</reference>
<feature type="modified residue" description="4-aspartylphosphate" evidence="5">
    <location>
        <position position="522"/>
    </location>
</feature>
<dbReference type="Gene3D" id="1.10.287.130">
    <property type="match status" value="1"/>
</dbReference>
<keyword evidence="6" id="KW-1133">Transmembrane helix</keyword>
<evidence type="ECO:0000256" key="3">
    <source>
        <dbReference type="ARBA" id="ARBA00022553"/>
    </source>
</evidence>
<evidence type="ECO:0000259" key="8">
    <source>
        <dbReference type="PROSITE" id="PS50110"/>
    </source>
</evidence>
<accession>A0ABX7WX55</accession>
<dbReference type="SMART" id="SM00388">
    <property type="entry name" value="HisKA"/>
    <property type="match status" value="1"/>
</dbReference>
<dbReference type="Proteomes" id="UP000672039">
    <property type="component" value="Chromosome"/>
</dbReference>
<dbReference type="Pfam" id="PF02518">
    <property type="entry name" value="HATPase_c"/>
    <property type="match status" value="1"/>
</dbReference>
<feature type="transmembrane region" description="Helical" evidence="6">
    <location>
        <begin position="54"/>
        <end position="72"/>
    </location>
</feature>
<dbReference type="SUPFAM" id="SSF52172">
    <property type="entry name" value="CheY-like"/>
    <property type="match status" value="1"/>
</dbReference>
<dbReference type="EC" id="2.7.13.3" evidence="2"/>
<evidence type="ECO:0000256" key="1">
    <source>
        <dbReference type="ARBA" id="ARBA00000085"/>
    </source>
</evidence>
<evidence type="ECO:0000256" key="4">
    <source>
        <dbReference type="ARBA" id="ARBA00023012"/>
    </source>
</evidence>
<dbReference type="PRINTS" id="PR00344">
    <property type="entry name" value="BCTRLSENSOR"/>
</dbReference>
<comment type="catalytic activity">
    <reaction evidence="1">
        <text>ATP + protein L-histidine = ADP + protein N-phospho-L-histidine.</text>
        <dbReference type="EC" id="2.7.13.3"/>
    </reaction>
</comment>
<dbReference type="EMBL" id="CP072801">
    <property type="protein sequence ID" value="QTR48215.1"/>
    <property type="molecule type" value="Genomic_DNA"/>
</dbReference>
<dbReference type="Pfam" id="PF00072">
    <property type="entry name" value="Response_reg"/>
    <property type="match status" value="1"/>
</dbReference>
<dbReference type="InterPro" id="IPR036890">
    <property type="entry name" value="HATPase_C_sf"/>
</dbReference>
<evidence type="ECO:0000313" key="9">
    <source>
        <dbReference type="EMBL" id="QTR48215.1"/>
    </source>
</evidence>
<dbReference type="SUPFAM" id="SSF47384">
    <property type="entry name" value="Homodimeric domain of signal transducing histidine kinase"/>
    <property type="match status" value="1"/>
</dbReference>
<dbReference type="PROSITE" id="PS50109">
    <property type="entry name" value="HIS_KIN"/>
    <property type="match status" value="1"/>
</dbReference>
<name>A0ABX7WX55_9GAMM</name>
<gene>
    <name evidence="9" type="ORF">J9253_10005</name>
</gene>
<dbReference type="InterPro" id="IPR003661">
    <property type="entry name" value="HisK_dim/P_dom"/>
</dbReference>
<feature type="transmembrane region" description="Helical" evidence="6">
    <location>
        <begin position="31"/>
        <end position="48"/>
    </location>
</feature>
<dbReference type="InterPro" id="IPR005467">
    <property type="entry name" value="His_kinase_dom"/>
</dbReference>
<dbReference type="SMART" id="SM00448">
    <property type="entry name" value="REC"/>
    <property type="match status" value="1"/>
</dbReference>
<organism evidence="9 10">
    <name type="scientific">Thiothrix litoralis</name>
    <dbReference type="NCBI Taxonomy" id="2891210"/>
    <lineage>
        <taxon>Bacteria</taxon>
        <taxon>Pseudomonadati</taxon>
        <taxon>Pseudomonadota</taxon>
        <taxon>Gammaproteobacteria</taxon>
        <taxon>Thiotrichales</taxon>
        <taxon>Thiotrichaceae</taxon>
        <taxon>Thiothrix</taxon>
    </lineage>
</organism>
<evidence type="ECO:0000313" key="10">
    <source>
        <dbReference type="Proteomes" id="UP000672039"/>
    </source>
</evidence>
<keyword evidence="10" id="KW-1185">Reference proteome</keyword>
<evidence type="ECO:0000256" key="2">
    <source>
        <dbReference type="ARBA" id="ARBA00012438"/>
    </source>
</evidence>
<evidence type="ECO:0000256" key="6">
    <source>
        <dbReference type="SAM" id="Phobius"/>
    </source>
</evidence>
<dbReference type="CDD" id="cd17546">
    <property type="entry name" value="REC_hyHK_CKI1_RcsC-like"/>
    <property type="match status" value="1"/>
</dbReference>
<dbReference type="SUPFAM" id="SSF55874">
    <property type="entry name" value="ATPase domain of HSP90 chaperone/DNA topoisomerase II/histidine kinase"/>
    <property type="match status" value="1"/>
</dbReference>
<feature type="domain" description="Histidine kinase" evidence="7">
    <location>
        <begin position="229"/>
        <end position="447"/>
    </location>
</feature>
<evidence type="ECO:0000256" key="5">
    <source>
        <dbReference type="PROSITE-ProRule" id="PRU00169"/>
    </source>
</evidence>
<feature type="transmembrane region" description="Helical" evidence="6">
    <location>
        <begin position="119"/>
        <end position="137"/>
    </location>
</feature>
<evidence type="ECO:0000259" key="7">
    <source>
        <dbReference type="PROSITE" id="PS50109"/>
    </source>
</evidence>
<keyword evidence="4" id="KW-0902">Two-component regulatory system</keyword>
<dbReference type="CDD" id="cd16922">
    <property type="entry name" value="HATPase_EvgS-ArcB-TorS-like"/>
    <property type="match status" value="1"/>
</dbReference>
<dbReference type="PANTHER" id="PTHR45339:SF1">
    <property type="entry name" value="HYBRID SIGNAL TRANSDUCTION HISTIDINE KINASE J"/>
    <property type="match status" value="1"/>
</dbReference>
<dbReference type="PROSITE" id="PS50110">
    <property type="entry name" value="RESPONSE_REGULATORY"/>
    <property type="match status" value="1"/>
</dbReference>
<protein>
    <recommendedName>
        <fullName evidence="2">histidine kinase</fullName>
        <ecNumber evidence="2">2.7.13.3</ecNumber>
    </recommendedName>
</protein>
<dbReference type="PANTHER" id="PTHR45339">
    <property type="entry name" value="HYBRID SIGNAL TRANSDUCTION HISTIDINE KINASE J"/>
    <property type="match status" value="1"/>
</dbReference>
<keyword evidence="6" id="KW-0472">Membrane</keyword>
<proteinExistence type="predicted"/>
<feature type="domain" description="Response regulatory" evidence="8">
    <location>
        <begin position="472"/>
        <end position="597"/>
    </location>
</feature>
<dbReference type="InterPro" id="IPR004358">
    <property type="entry name" value="Sig_transdc_His_kin-like_C"/>
</dbReference>
<dbReference type="InterPro" id="IPR036097">
    <property type="entry name" value="HisK_dim/P_sf"/>
</dbReference>
<sequence length="620" mass="67688">MNYVSVGNIPVSAAMHVQSDHDLSRRSINGVFPYMIAWVVLALGTDIIQHHGILVYGIGLLMLALGVMRLLLMKQFPTLYKTQPDRARFLLGFGLIASAIVWALFTAWGLMHVGLAEQGTLMLLPLLMLCVGTTTSLAPHNPLFLAYVNIMILPQVVALLHMGTSTAYSVALSLLLFSIVTQFFGKTLHRDYYQLLYKNDLLKQQAAKLESAKEAADIANQAKSRFLANMSHELRTPMNGILGASDLLTPLVNTAEQRQYVSLINRSGKTLLALLNDLLDFSKIEAGKMELELSTCHLSEMVAHLQHLLNIRAKEKGLVFTTRISEDIAPFLMGDETRIQQILLNLLGNAIKFTETGTVTLAISLSANGERLRFEISDTGIGIPAEKQPLLFNSFQQMESSTARKYGGTGLGLAISKQLVNLMEGDIGVHSEAGQGACFWFELPYQAAEPQTASPETTTTLVTDAPLKTSSRILLAEDNAINQIIAQSMLEQLGLTHIDTVENGKQAIQCLIEADYDLVLMDVQMPECDGLEACRHIRGIQTHAGMAAVRNPVIPVIALTANTLSADIAACLQAGMNSHLGKPLDTQTLETELKKWLQQPVSSAHQNHKGDRVSALVCDG</sequence>
<dbReference type="SMART" id="SM00387">
    <property type="entry name" value="HATPase_c"/>
    <property type="match status" value="1"/>
</dbReference>
<keyword evidence="6" id="KW-0812">Transmembrane</keyword>
<dbReference type="RefSeq" id="WP_210224430.1">
    <property type="nucleotide sequence ID" value="NZ_CP072801.1"/>
</dbReference>
<dbReference type="Pfam" id="PF00512">
    <property type="entry name" value="HisKA"/>
    <property type="match status" value="1"/>
</dbReference>
<dbReference type="Gene3D" id="3.40.50.2300">
    <property type="match status" value="1"/>
</dbReference>